<dbReference type="Proteomes" id="UP000252357">
    <property type="component" value="Unassembled WGS sequence"/>
</dbReference>
<dbReference type="OrthoDB" id="9808773at2"/>
<dbReference type="GO" id="GO:0070043">
    <property type="term" value="F:rRNA (guanine-N7-)-methyltransferase activity"/>
    <property type="evidence" value="ECO:0007669"/>
    <property type="project" value="UniProtKB-UniRule"/>
</dbReference>
<dbReference type="PIRSF" id="PIRSF003078">
    <property type="entry name" value="GidB"/>
    <property type="match status" value="1"/>
</dbReference>
<comment type="caution">
    <text evidence="7">The sequence shown here is derived from an EMBL/GenBank/DDBJ whole genome shotgun (WGS) entry which is preliminary data.</text>
</comment>
<evidence type="ECO:0000256" key="2">
    <source>
        <dbReference type="ARBA" id="ARBA00022552"/>
    </source>
</evidence>
<evidence type="ECO:0000256" key="4">
    <source>
        <dbReference type="ARBA" id="ARBA00022679"/>
    </source>
</evidence>
<dbReference type="Gene3D" id="3.40.50.150">
    <property type="entry name" value="Vaccinia Virus protein VP39"/>
    <property type="match status" value="1"/>
</dbReference>
<comment type="function">
    <text evidence="6">Specifically methylates the N7 position of guanine in position 527 of 16S rRNA.</text>
</comment>
<proteinExistence type="inferred from homology"/>
<organism evidence="7 8">
    <name type="scientific">Parvibium lacunae</name>
    <dbReference type="NCBI Taxonomy" id="1888893"/>
    <lineage>
        <taxon>Bacteria</taxon>
        <taxon>Pseudomonadati</taxon>
        <taxon>Pseudomonadota</taxon>
        <taxon>Betaproteobacteria</taxon>
        <taxon>Burkholderiales</taxon>
        <taxon>Alcaligenaceae</taxon>
        <taxon>Parvibium</taxon>
    </lineage>
</organism>
<dbReference type="PANTHER" id="PTHR31760">
    <property type="entry name" value="S-ADENOSYL-L-METHIONINE-DEPENDENT METHYLTRANSFERASES SUPERFAMILY PROTEIN"/>
    <property type="match status" value="1"/>
</dbReference>
<keyword evidence="4 6" id="KW-0808">Transferase</keyword>
<gene>
    <name evidence="6" type="primary">rsmG</name>
    <name evidence="7" type="ORF">DU000_09545</name>
</gene>
<comment type="subcellular location">
    <subcellularLocation>
        <location evidence="6">Cytoplasm</location>
    </subcellularLocation>
</comment>
<dbReference type="PANTHER" id="PTHR31760:SF0">
    <property type="entry name" value="S-ADENOSYL-L-METHIONINE-DEPENDENT METHYLTRANSFERASES SUPERFAMILY PROTEIN"/>
    <property type="match status" value="1"/>
</dbReference>
<sequence>MTAQPVTTSGLAAHLADTLASGQAALDLNLDATTQTRLLDYLALLHKWNKVYNLTAIRQPAEMLVQHVLDSLAILPVLQGIVGAQPFRLLDVGSGGGLPGIPVAVCWAHASVVSVDPVEKKIAFQRQAKAALQLDNFQAHHARVETLAVPSFQIITARAFAELDKIVDLAGHLLAQGGRIAAMKGVEPTQEIANLAQQYPEWQVESLPRLQVPGLDAERCVVVLKRAGE</sequence>
<dbReference type="AlphaFoldDB" id="A0A368L0E8"/>
<evidence type="ECO:0000256" key="6">
    <source>
        <dbReference type="HAMAP-Rule" id="MF_00074"/>
    </source>
</evidence>
<comment type="similarity">
    <text evidence="6">Belongs to the methyltransferase superfamily. RNA methyltransferase RsmG family.</text>
</comment>
<dbReference type="Pfam" id="PF02527">
    <property type="entry name" value="GidB"/>
    <property type="match status" value="1"/>
</dbReference>
<keyword evidence="5 6" id="KW-0949">S-adenosyl-L-methionine</keyword>
<evidence type="ECO:0000256" key="5">
    <source>
        <dbReference type="ARBA" id="ARBA00022691"/>
    </source>
</evidence>
<comment type="caution">
    <text evidence="6">Lacks conserved residue(s) required for the propagation of feature annotation.</text>
</comment>
<dbReference type="CDD" id="cd02440">
    <property type="entry name" value="AdoMet_MTases"/>
    <property type="match status" value="1"/>
</dbReference>
<dbReference type="InterPro" id="IPR029063">
    <property type="entry name" value="SAM-dependent_MTases_sf"/>
</dbReference>
<feature type="binding site" evidence="6">
    <location>
        <position position="98"/>
    </location>
    <ligand>
        <name>S-adenosyl-L-methionine</name>
        <dbReference type="ChEBI" id="CHEBI:59789"/>
    </ligand>
</feature>
<dbReference type="EMBL" id="QPGB01000004">
    <property type="protein sequence ID" value="RCS57040.1"/>
    <property type="molecule type" value="Genomic_DNA"/>
</dbReference>
<dbReference type="HAMAP" id="MF_00074">
    <property type="entry name" value="16SrRNA_methyltr_G"/>
    <property type="match status" value="1"/>
</dbReference>
<keyword evidence="1 6" id="KW-0963">Cytoplasm</keyword>
<evidence type="ECO:0000313" key="8">
    <source>
        <dbReference type="Proteomes" id="UP000252357"/>
    </source>
</evidence>
<evidence type="ECO:0000256" key="3">
    <source>
        <dbReference type="ARBA" id="ARBA00022603"/>
    </source>
</evidence>
<evidence type="ECO:0000313" key="7">
    <source>
        <dbReference type="EMBL" id="RCS57040.1"/>
    </source>
</evidence>
<feature type="binding site" evidence="6">
    <location>
        <position position="93"/>
    </location>
    <ligand>
        <name>S-adenosyl-L-methionine</name>
        <dbReference type="ChEBI" id="CHEBI:59789"/>
    </ligand>
</feature>
<comment type="catalytic activity">
    <reaction evidence="6">
        <text>guanosine(527) in 16S rRNA + S-adenosyl-L-methionine = N(7)-methylguanosine(527) in 16S rRNA + S-adenosyl-L-homocysteine</text>
        <dbReference type="Rhea" id="RHEA:42732"/>
        <dbReference type="Rhea" id="RHEA-COMP:10209"/>
        <dbReference type="Rhea" id="RHEA-COMP:10210"/>
        <dbReference type="ChEBI" id="CHEBI:57856"/>
        <dbReference type="ChEBI" id="CHEBI:59789"/>
        <dbReference type="ChEBI" id="CHEBI:74269"/>
        <dbReference type="ChEBI" id="CHEBI:74480"/>
        <dbReference type="EC" id="2.1.1.170"/>
    </reaction>
</comment>
<evidence type="ECO:0000256" key="1">
    <source>
        <dbReference type="ARBA" id="ARBA00022490"/>
    </source>
</evidence>
<feature type="binding site" evidence="6">
    <location>
        <begin position="144"/>
        <end position="145"/>
    </location>
    <ligand>
        <name>S-adenosyl-L-methionine</name>
        <dbReference type="ChEBI" id="CHEBI:59789"/>
    </ligand>
</feature>
<keyword evidence="3 6" id="KW-0489">Methyltransferase</keyword>
<reference evidence="7 8" key="1">
    <citation type="journal article" date="2018" name="Int. J. Syst. Evol. Microbiol.">
        <title>Parvibium lacunae gen. nov., sp. nov., a new member of the family Alcaligenaceae isolated from a freshwater pond.</title>
        <authorList>
            <person name="Chen W.M."/>
            <person name="Xie P.B."/>
            <person name="Hsu M.Y."/>
            <person name="Sheu S.Y."/>
        </authorList>
    </citation>
    <scope>NUCLEOTIDE SEQUENCE [LARGE SCALE GENOMIC DNA]</scope>
    <source>
        <strain evidence="7 8">KMB9</strain>
    </source>
</reference>
<dbReference type="RefSeq" id="WP_114403182.1">
    <property type="nucleotide sequence ID" value="NZ_QPGB01000004.1"/>
</dbReference>
<dbReference type="GO" id="GO:0005829">
    <property type="term" value="C:cytosol"/>
    <property type="evidence" value="ECO:0007669"/>
    <property type="project" value="TreeGrafter"/>
</dbReference>
<keyword evidence="2 6" id="KW-0698">rRNA processing</keyword>
<dbReference type="EC" id="2.1.1.170" evidence="6"/>
<feature type="binding site" evidence="6">
    <location>
        <position position="158"/>
    </location>
    <ligand>
        <name>S-adenosyl-L-methionine</name>
        <dbReference type="ChEBI" id="CHEBI:59789"/>
    </ligand>
</feature>
<dbReference type="InterPro" id="IPR003682">
    <property type="entry name" value="rRNA_ssu_MeTfrase_G"/>
</dbReference>
<keyword evidence="8" id="KW-1185">Reference proteome</keyword>
<name>A0A368L0E8_9BURK</name>
<dbReference type="SUPFAM" id="SSF53335">
    <property type="entry name" value="S-adenosyl-L-methionine-dependent methyltransferases"/>
    <property type="match status" value="1"/>
</dbReference>
<protein>
    <recommendedName>
        <fullName evidence="6">Ribosomal RNA small subunit methyltransferase G</fullName>
        <ecNumber evidence="6">2.1.1.170</ecNumber>
    </recommendedName>
    <alternativeName>
        <fullName evidence="6">16S rRNA 7-methylguanosine methyltransferase</fullName>
        <shortName evidence="6">16S rRNA m7G methyltransferase</shortName>
    </alternativeName>
</protein>
<dbReference type="NCBIfam" id="TIGR00138">
    <property type="entry name" value="rsmG_gidB"/>
    <property type="match status" value="1"/>
</dbReference>
<accession>A0A368L0E8</accession>